<sequence>MDKQSSTNNDVISVLEVWEAIGHDTGINPDKEELLESLRNMAAICNAHGNDMPAQSAIDQRQVIADAITGALAFGALASRPPAEDHWLRPFYDLGAAEGQRTRDLAMLVRMLASALKRHAPDSNLVERAANYLAARGLVGTPLRSALEPEKRGDGDERAAFEACCDYVIDPDAQRVCEVDVTPGKEAELPEVVAYADPIAFATFKERGHEGGAVGREWMWAEPSAGLVAMSRTDECERVVGALLRQKHEADTALAWATRHYQKVEQQRDAALAKLAELEKQEPAATVAKVPGEDWNSLDFHLDLQGMLPGTKLYTTPVAQAPRSDHSELRRIAVALKNPLLSGDEASDLMVRYEALTMLDHIIALIDSQALHSVPEASEQEKEQGWTLDYRFVERVTDLAASRTEYTTSMEATEQVLLAARELLAAAPGRAQPGEAQYSAPAELRAICMLVAEAGIKYGRGRHRAVASDECREVVDSVLPLEPSRSNSEQHCLPEIMAVAEGVLTFMRSEKDNSQCTCCNGPHIFCRYFDGMSDFDDITLKARFRNDLEGRTFRLVLELLPAGGPGKEGV</sequence>
<dbReference type="Proteomes" id="UP000238390">
    <property type="component" value="Plasmid unnamed3"/>
</dbReference>
<proteinExistence type="predicted"/>
<evidence type="ECO:0000313" key="1">
    <source>
        <dbReference type="EMBL" id="AVK02497.1"/>
    </source>
</evidence>
<dbReference type="RefSeq" id="WP_105446640.1">
    <property type="nucleotide sequence ID" value="NZ_CP027167.1"/>
</dbReference>
<dbReference type="AlphaFoldDB" id="A0A2R3ILL0"/>
<keyword evidence="1" id="KW-0614">Plasmid</keyword>
<geneLocation type="plasmid" evidence="1 2">
    <name>unnamed3</name>
</geneLocation>
<keyword evidence="2" id="KW-1185">Reference proteome</keyword>
<protein>
    <submittedName>
        <fullName evidence="1">Uncharacterized protein</fullName>
    </submittedName>
</protein>
<reference evidence="1 2" key="1">
    <citation type="submission" date="2018-02" db="EMBL/GenBank/DDBJ databases">
        <title>FDA/CDC Antimicrobial Resistant Isolate Bank Genome Sequencing.</title>
        <authorList>
            <person name="Benahmed F.H."/>
            <person name="Lutgring J.D."/>
            <person name="Yoo B."/>
            <person name="Machado M."/>
            <person name="Brown A."/>
            <person name="McAllister G."/>
            <person name="Perry A."/>
            <person name="Halpin A.L."/>
            <person name="Vavikolanu K."/>
            <person name="Ott S."/>
            <person name="Zhao X."/>
            <person name="Tallon L.J."/>
            <person name="Sadzewicz L."/>
            <person name="Aluvathingal J."/>
            <person name="Nadendla S."/>
            <person name="Voskania-kordi A."/>
            <person name="Simonyan V."/>
            <person name="Patel J."/>
            <person name="Shawar R.M."/>
        </authorList>
    </citation>
    <scope>NUCLEOTIDE SEQUENCE [LARGE SCALE GENOMIC DNA]</scope>
    <source>
        <strain evidence="1 2">AR_0356</strain>
        <plasmid evidence="1 2">unnamed3</plasmid>
    </source>
</reference>
<name>A0A2R3ILL0_9PSED</name>
<evidence type="ECO:0000313" key="2">
    <source>
        <dbReference type="Proteomes" id="UP000238390"/>
    </source>
</evidence>
<gene>
    <name evidence="1" type="ORF">CSB93_7007</name>
</gene>
<organism evidence="1 2">
    <name type="scientific">Pseudomonas paraeruginosa</name>
    <dbReference type="NCBI Taxonomy" id="2994495"/>
    <lineage>
        <taxon>Bacteria</taxon>
        <taxon>Pseudomonadati</taxon>
        <taxon>Pseudomonadota</taxon>
        <taxon>Gammaproteobacteria</taxon>
        <taxon>Pseudomonadales</taxon>
        <taxon>Pseudomonadaceae</taxon>
        <taxon>Pseudomonas</taxon>
    </lineage>
</organism>
<dbReference type="EMBL" id="CP027167">
    <property type="protein sequence ID" value="AVK02497.1"/>
    <property type="molecule type" value="Genomic_DNA"/>
</dbReference>
<accession>A0A2R3ILL0</accession>